<keyword evidence="1" id="KW-0732">Signal</keyword>
<name>A0A370X157_9GAMM</name>
<comment type="caution">
    <text evidence="2">The sequence shown here is derived from an EMBL/GenBank/DDBJ whole genome shotgun (WGS) entry which is preliminary data.</text>
</comment>
<dbReference type="Gene3D" id="3.20.20.80">
    <property type="entry name" value="Glycosidases"/>
    <property type="match status" value="1"/>
</dbReference>
<feature type="chain" id="PRO_5017076510" description="Beta-glucuronidase C-terminal domain-containing protein" evidence="1">
    <location>
        <begin position="28"/>
        <end position="504"/>
    </location>
</feature>
<evidence type="ECO:0000313" key="3">
    <source>
        <dbReference type="Proteomes" id="UP000255334"/>
    </source>
</evidence>
<dbReference type="InterPro" id="IPR006311">
    <property type="entry name" value="TAT_signal"/>
</dbReference>
<dbReference type="EMBL" id="QRBF01000006">
    <property type="protein sequence ID" value="RDS82010.1"/>
    <property type="molecule type" value="Genomic_DNA"/>
</dbReference>
<evidence type="ECO:0000256" key="1">
    <source>
        <dbReference type="SAM" id="SignalP"/>
    </source>
</evidence>
<dbReference type="InterPro" id="IPR017853">
    <property type="entry name" value="GH"/>
</dbReference>
<dbReference type="PANTHER" id="PTHR36183">
    <property type="entry name" value="BETA-GLUCURONIDASE"/>
    <property type="match status" value="1"/>
</dbReference>
<dbReference type="AlphaFoldDB" id="A0A370X157"/>
<dbReference type="OrthoDB" id="5166947at2"/>
<keyword evidence="3" id="KW-1185">Reference proteome</keyword>
<feature type="signal peptide" evidence="1">
    <location>
        <begin position="1"/>
        <end position="27"/>
    </location>
</feature>
<dbReference type="RefSeq" id="WP_115479165.1">
    <property type="nucleotide sequence ID" value="NZ_QRBF01000006.1"/>
</dbReference>
<dbReference type="InterPro" id="IPR052974">
    <property type="entry name" value="GH79_Enzymes"/>
</dbReference>
<sequence length="504" mass="54508">MQHSPSRRRFCQSTLALLAAATWPGLAAKGADASGASVEGRWRLNPRKQLGAISESLYGFSYETAQLLDPRFFSADNHALIALFRQLGPHGVLRIGGNTSDFTLGGPYRPSAPWPVLRDWRGKAVPPITLKPEALQPLAAFLRATGWKLVFGVNLKIDLPEMAVELARAVQNAVGDDLLAVQIGNEPNNFFKTYADYHDRWQRTANALRQAMPDLPIAGPDTGANTDWVLDFAHEQTAHPVFLSRHYYRGGAPHGSISELLSPDNDFYAEVASIHAQSALPFRLTEVNSYYLGGQLGVSNTLAAALWGGDFMLAMASRGVAGIHFHGGSLTAVETSLGNAVHPNLGSADAQARRDSVSARYAPIAGNVDEGFSPLPLYYGMLLASRFAGANLMESELQTGNGNVTAYAAQRDRQWLLAIFNKEQTRACQMRIEGLPPHAKLDVVRLQGPAPDDVHHVSLGRDSDAIASGDWQDQSQQQLESDARGDANVALPACSAVLLRLKST</sequence>
<proteinExistence type="predicted"/>
<dbReference type="SUPFAM" id="SSF51445">
    <property type="entry name" value="(Trans)glycosidases"/>
    <property type="match status" value="1"/>
</dbReference>
<evidence type="ECO:0008006" key="4">
    <source>
        <dbReference type="Google" id="ProtNLM"/>
    </source>
</evidence>
<protein>
    <recommendedName>
        <fullName evidence="4">Beta-glucuronidase C-terminal domain-containing protein</fullName>
    </recommendedName>
</protein>
<reference evidence="2 3" key="1">
    <citation type="submission" date="2018-07" db="EMBL/GenBank/DDBJ databases">
        <title>Dyella monticola sp. nov. and Dyella psychrodurans sp. nov. isolated from monsoon evergreen broad-leaved forest soil of Dinghu Mountain, China.</title>
        <authorList>
            <person name="Gao Z."/>
            <person name="Qiu L."/>
        </authorList>
    </citation>
    <scope>NUCLEOTIDE SEQUENCE [LARGE SCALE GENOMIC DNA]</scope>
    <source>
        <strain evidence="2 3">4MSK11</strain>
    </source>
</reference>
<accession>A0A370X157</accession>
<dbReference type="PANTHER" id="PTHR36183:SF2">
    <property type="entry name" value="BETA-GLUCURONIDASE C-TERMINAL DOMAIN-CONTAINING PROTEIN"/>
    <property type="match status" value="1"/>
</dbReference>
<organism evidence="2 3">
    <name type="scientific">Dyella psychrodurans</name>
    <dbReference type="NCBI Taxonomy" id="1927960"/>
    <lineage>
        <taxon>Bacteria</taxon>
        <taxon>Pseudomonadati</taxon>
        <taxon>Pseudomonadota</taxon>
        <taxon>Gammaproteobacteria</taxon>
        <taxon>Lysobacterales</taxon>
        <taxon>Rhodanobacteraceae</taxon>
        <taxon>Dyella</taxon>
    </lineage>
</organism>
<dbReference type="Gene3D" id="2.60.40.1180">
    <property type="entry name" value="Golgi alpha-mannosidase II"/>
    <property type="match status" value="1"/>
</dbReference>
<dbReference type="Proteomes" id="UP000255334">
    <property type="component" value="Unassembled WGS sequence"/>
</dbReference>
<gene>
    <name evidence="2" type="ORF">DWU99_16510</name>
</gene>
<dbReference type="InterPro" id="IPR013780">
    <property type="entry name" value="Glyco_hydro_b"/>
</dbReference>
<dbReference type="PROSITE" id="PS51318">
    <property type="entry name" value="TAT"/>
    <property type="match status" value="1"/>
</dbReference>
<evidence type="ECO:0000313" key="2">
    <source>
        <dbReference type="EMBL" id="RDS82010.1"/>
    </source>
</evidence>